<keyword evidence="2" id="KW-1185">Reference proteome</keyword>
<evidence type="ECO:0000313" key="1">
    <source>
        <dbReference type="EnsemblPlants" id="AUR62027607-RA:cds"/>
    </source>
</evidence>
<accession>A0A803MDR4</accession>
<dbReference type="AlphaFoldDB" id="A0A803MDR4"/>
<dbReference type="Proteomes" id="UP000596660">
    <property type="component" value="Unplaced"/>
</dbReference>
<sequence>METWCIKMKEIHELISGTWKEHIQGSPLFRVQRKLKNCLKEVRGWCLTKSKTRFGIDWKELKDSLDEIQPRDASTDLANLGKEIEQRKAFEEEASIRWWYWRQRAKFRLDGLGDKSTTFFYKSVKERQLKVDIRALEEDGQCIIDGKEIQSKFQNYFMDLFKDGVL</sequence>
<reference evidence="1" key="2">
    <citation type="submission" date="2021-03" db="UniProtKB">
        <authorList>
            <consortium name="EnsemblPlants"/>
        </authorList>
    </citation>
    <scope>IDENTIFICATION</scope>
</reference>
<dbReference type="EnsemblPlants" id="AUR62027607-RA">
    <property type="protein sequence ID" value="AUR62027607-RA:cds"/>
    <property type="gene ID" value="AUR62027607"/>
</dbReference>
<protein>
    <submittedName>
        <fullName evidence="1">Uncharacterized protein</fullName>
    </submittedName>
</protein>
<name>A0A803MDR4_CHEQI</name>
<reference evidence="1" key="1">
    <citation type="journal article" date="2017" name="Nature">
        <title>The genome of Chenopodium quinoa.</title>
        <authorList>
            <person name="Jarvis D.E."/>
            <person name="Ho Y.S."/>
            <person name="Lightfoot D.J."/>
            <person name="Schmoeckel S.M."/>
            <person name="Li B."/>
            <person name="Borm T.J.A."/>
            <person name="Ohyanagi H."/>
            <person name="Mineta K."/>
            <person name="Michell C.T."/>
            <person name="Saber N."/>
            <person name="Kharbatia N.M."/>
            <person name="Rupper R.R."/>
            <person name="Sharp A.R."/>
            <person name="Dally N."/>
            <person name="Boughton B.A."/>
            <person name="Woo Y.H."/>
            <person name="Gao G."/>
            <person name="Schijlen E.G.W.M."/>
            <person name="Guo X."/>
            <person name="Momin A.A."/>
            <person name="Negrao S."/>
            <person name="Al-Babili S."/>
            <person name="Gehring C."/>
            <person name="Roessner U."/>
            <person name="Jung C."/>
            <person name="Murphy K."/>
            <person name="Arold S.T."/>
            <person name="Gojobori T."/>
            <person name="van der Linden C.G."/>
            <person name="van Loo E.N."/>
            <person name="Jellen E.N."/>
            <person name="Maughan P.J."/>
            <person name="Tester M."/>
        </authorList>
    </citation>
    <scope>NUCLEOTIDE SEQUENCE [LARGE SCALE GENOMIC DNA]</scope>
    <source>
        <strain evidence="1">cv. PI 614886</strain>
    </source>
</reference>
<dbReference type="Gramene" id="AUR62027607-RA">
    <property type="protein sequence ID" value="AUR62027607-RA:cds"/>
    <property type="gene ID" value="AUR62027607"/>
</dbReference>
<organism evidence="1 2">
    <name type="scientific">Chenopodium quinoa</name>
    <name type="common">Quinoa</name>
    <dbReference type="NCBI Taxonomy" id="63459"/>
    <lineage>
        <taxon>Eukaryota</taxon>
        <taxon>Viridiplantae</taxon>
        <taxon>Streptophyta</taxon>
        <taxon>Embryophyta</taxon>
        <taxon>Tracheophyta</taxon>
        <taxon>Spermatophyta</taxon>
        <taxon>Magnoliopsida</taxon>
        <taxon>eudicotyledons</taxon>
        <taxon>Gunneridae</taxon>
        <taxon>Pentapetalae</taxon>
        <taxon>Caryophyllales</taxon>
        <taxon>Chenopodiaceae</taxon>
        <taxon>Chenopodioideae</taxon>
        <taxon>Atripliceae</taxon>
        <taxon>Chenopodium</taxon>
    </lineage>
</organism>
<evidence type="ECO:0000313" key="2">
    <source>
        <dbReference type="Proteomes" id="UP000596660"/>
    </source>
</evidence>
<proteinExistence type="predicted"/>